<feature type="domain" description="DUF7575" evidence="1">
    <location>
        <begin position="94"/>
        <end position="117"/>
    </location>
</feature>
<dbReference type="AlphaFoldDB" id="A0A645DPK5"/>
<evidence type="ECO:0000259" key="1">
    <source>
        <dbReference type="Pfam" id="PF24460"/>
    </source>
</evidence>
<comment type="caution">
    <text evidence="2">The sequence shown here is derived from an EMBL/GenBank/DDBJ whole genome shotgun (WGS) entry which is preliminary data.</text>
</comment>
<protein>
    <recommendedName>
        <fullName evidence="1">DUF7575 domain-containing protein</fullName>
    </recommendedName>
</protein>
<proteinExistence type="predicted"/>
<name>A0A645DPK5_9ZZZZ</name>
<dbReference type="InterPro" id="IPR055997">
    <property type="entry name" value="DUF7575"/>
</dbReference>
<dbReference type="Pfam" id="PF24460">
    <property type="entry name" value="DUF7575"/>
    <property type="match status" value="1"/>
</dbReference>
<dbReference type="EMBL" id="VSSQ01038323">
    <property type="protein sequence ID" value="MPM91221.1"/>
    <property type="molecule type" value="Genomic_DNA"/>
</dbReference>
<reference evidence="2" key="1">
    <citation type="submission" date="2019-08" db="EMBL/GenBank/DDBJ databases">
        <authorList>
            <person name="Kucharzyk K."/>
            <person name="Murdoch R.W."/>
            <person name="Higgins S."/>
            <person name="Loffler F."/>
        </authorList>
    </citation>
    <scope>NUCLEOTIDE SEQUENCE</scope>
</reference>
<evidence type="ECO:0000313" key="2">
    <source>
        <dbReference type="EMBL" id="MPM91221.1"/>
    </source>
</evidence>
<organism evidence="2">
    <name type="scientific">bioreactor metagenome</name>
    <dbReference type="NCBI Taxonomy" id="1076179"/>
    <lineage>
        <taxon>unclassified sequences</taxon>
        <taxon>metagenomes</taxon>
        <taxon>ecological metagenomes</taxon>
    </lineage>
</organism>
<gene>
    <name evidence="2" type="ORF">SDC9_138348</name>
</gene>
<sequence length="142" mass="15214">MAIKPEDVLGSMKKASGAAAQMASDLLERSKLGLEIASKENELSDLFKELGHAVYEAKKHNMQGMTPEALIAIIDSKVAEIEELKAKRAEKSDPVCPGCGKPIEESFDFCPRCGTKIAKPGCGCGCKDDEDCGCDDCKDDSK</sequence>
<accession>A0A645DPK5</accession>